<dbReference type="EMBL" id="GL378389">
    <property type="protein sequence ID" value="EFJ41857.1"/>
    <property type="molecule type" value="Genomic_DNA"/>
</dbReference>
<feature type="region of interest" description="Disordered" evidence="1">
    <location>
        <begin position="94"/>
        <end position="118"/>
    </location>
</feature>
<evidence type="ECO:0000313" key="2">
    <source>
        <dbReference type="EMBL" id="EFJ41857.1"/>
    </source>
</evidence>
<organism evidence="3">
    <name type="scientific">Volvox carteri f. nagariensis</name>
    <dbReference type="NCBI Taxonomy" id="3068"/>
    <lineage>
        <taxon>Eukaryota</taxon>
        <taxon>Viridiplantae</taxon>
        <taxon>Chlorophyta</taxon>
        <taxon>core chlorophytes</taxon>
        <taxon>Chlorophyceae</taxon>
        <taxon>CS clade</taxon>
        <taxon>Chlamydomonadales</taxon>
        <taxon>Volvocaceae</taxon>
        <taxon>Volvox</taxon>
    </lineage>
</organism>
<sequence>MDLSQQQAQELLHTHREHLQLRTCSFGRHGRPSYAVCTQAEVQRLCYFANVSGLHGATVVVQPILLMTQCPIPGQLNQEQPPTRVETRAEKRIPLTPFAHHAHHRSGDGDDARKSNDN</sequence>
<dbReference type="KEGG" id="vcn:VOLCADRAFT_98144"/>
<dbReference type="RefSeq" id="XP_002957055.1">
    <property type="nucleotide sequence ID" value="XM_002957009.1"/>
</dbReference>
<evidence type="ECO:0000313" key="3">
    <source>
        <dbReference type="Proteomes" id="UP000001058"/>
    </source>
</evidence>
<feature type="compositionally biased region" description="Basic and acidic residues" evidence="1">
    <location>
        <begin position="105"/>
        <end position="118"/>
    </location>
</feature>
<keyword evidence="3" id="KW-1185">Reference proteome</keyword>
<protein>
    <submittedName>
        <fullName evidence="2">Uncharacterized protein</fullName>
    </submittedName>
</protein>
<gene>
    <name evidence="2" type="ORF">VOLCADRAFT_98144</name>
</gene>
<evidence type="ECO:0000256" key="1">
    <source>
        <dbReference type="SAM" id="MobiDB-lite"/>
    </source>
</evidence>
<reference evidence="2 3" key="1">
    <citation type="journal article" date="2010" name="Science">
        <title>Genomic analysis of organismal complexity in the multicellular green alga Volvox carteri.</title>
        <authorList>
            <person name="Prochnik S.E."/>
            <person name="Umen J."/>
            <person name="Nedelcu A.M."/>
            <person name="Hallmann A."/>
            <person name="Miller S.M."/>
            <person name="Nishii I."/>
            <person name="Ferris P."/>
            <person name="Kuo A."/>
            <person name="Mitros T."/>
            <person name="Fritz-Laylin L.K."/>
            <person name="Hellsten U."/>
            <person name="Chapman J."/>
            <person name="Simakov O."/>
            <person name="Rensing S.A."/>
            <person name="Terry A."/>
            <person name="Pangilinan J."/>
            <person name="Kapitonov V."/>
            <person name="Jurka J."/>
            <person name="Salamov A."/>
            <person name="Shapiro H."/>
            <person name="Schmutz J."/>
            <person name="Grimwood J."/>
            <person name="Lindquist E."/>
            <person name="Lucas S."/>
            <person name="Grigoriev I.V."/>
            <person name="Schmitt R."/>
            <person name="Kirk D."/>
            <person name="Rokhsar D.S."/>
        </authorList>
    </citation>
    <scope>NUCLEOTIDE SEQUENCE [LARGE SCALE GENOMIC DNA]</scope>
    <source>
        <strain evidence="3">f. Nagariensis / Eve</strain>
    </source>
</reference>
<dbReference type="AlphaFoldDB" id="D8UEK0"/>
<dbReference type="GeneID" id="9622865"/>
<name>D8UEK0_VOLCA</name>
<proteinExistence type="predicted"/>
<dbReference type="Proteomes" id="UP000001058">
    <property type="component" value="Unassembled WGS sequence"/>
</dbReference>
<accession>D8UEK0</accession>
<dbReference type="InParanoid" id="D8UEK0"/>